<name>A0ABT5Y6M9_9GAMM</name>
<dbReference type="RefSeq" id="WP_275704825.1">
    <property type="nucleotide sequence ID" value="NZ_JANCMW010000002.1"/>
</dbReference>
<reference evidence="5" key="1">
    <citation type="submission" date="2022-07" db="EMBL/GenBank/DDBJ databases">
        <title>Marinobacter iranensis a new bacterium isolate from a hipersaline lake in Iran.</title>
        <authorList>
            <person name="Mohammad A.M.A."/>
            <person name="Cristina S.-P."/>
            <person name="Antonio V."/>
        </authorList>
    </citation>
    <scope>NUCLEOTIDE SEQUENCE</scope>
    <source>
        <strain evidence="5">71-i</strain>
    </source>
</reference>
<proteinExistence type="inferred from homology"/>
<keyword evidence="2" id="KW-0813">Transport</keyword>
<dbReference type="Pfam" id="PF03480">
    <property type="entry name" value="DctP"/>
    <property type="match status" value="1"/>
</dbReference>
<dbReference type="InterPro" id="IPR038404">
    <property type="entry name" value="TRAP_DctP_sf"/>
</dbReference>
<sequence length="326" mass="36482">MSLRLTGPAFILLLMLSLSVGANPQSLIFSHVVSPDTPKEKMAAMFKSIVESKMGEKFTVVIHPNAELMNDEEAIDAVSEGRIHFAAPSVSKFDAYTKKLKVFDLPFLFSDIDAVERFQNGPVGQSLLESMKSRGIVGLGYLHNGLKQLSANKPFKLPSDLEGLSFRIMDSDVLDKQFRAIGAIPVPMAFSDVYDALGSNRIQGQENTWSNIFSKRFYEHQPYIMESNHGVLDYMVIASNGFLDSLDKSEKRKFEFAMNMAIRYGNAVAIAKSINDRNELRAMKGIKVFKPTGKEVDLWRDSMEPIWKEYELIIGEDIIKAAYSSG</sequence>
<accession>A0ABT5Y6M9</accession>
<evidence type="ECO:0000256" key="1">
    <source>
        <dbReference type="ARBA" id="ARBA00009023"/>
    </source>
</evidence>
<comment type="similarity">
    <text evidence="1">Belongs to the bacterial solute-binding protein 7 family.</text>
</comment>
<protein>
    <submittedName>
        <fullName evidence="5">DctP family TRAP transporter solute-binding subunit</fullName>
    </submittedName>
</protein>
<feature type="signal peptide" evidence="4">
    <location>
        <begin position="1"/>
        <end position="22"/>
    </location>
</feature>
<keyword evidence="6" id="KW-1185">Reference proteome</keyword>
<gene>
    <name evidence="5" type="ORF">NLU14_03690</name>
</gene>
<evidence type="ECO:0000256" key="4">
    <source>
        <dbReference type="SAM" id="SignalP"/>
    </source>
</evidence>
<dbReference type="PIRSF" id="PIRSF006470">
    <property type="entry name" value="DctB"/>
    <property type="match status" value="1"/>
</dbReference>
<dbReference type="PANTHER" id="PTHR33376:SF7">
    <property type="entry name" value="C4-DICARBOXYLATE-BINDING PROTEIN DCTB"/>
    <property type="match status" value="1"/>
</dbReference>
<organism evidence="5 6">
    <name type="scientific">Marinobacter iranensis</name>
    <dbReference type="NCBI Taxonomy" id="2962607"/>
    <lineage>
        <taxon>Bacteria</taxon>
        <taxon>Pseudomonadati</taxon>
        <taxon>Pseudomonadota</taxon>
        <taxon>Gammaproteobacteria</taxon>
        <taxon>Pseudomonadales</taxon>
        <taxon>Marinobacteraceae</taxon>
        <taxon>Marinobacter</taxon>
    </lineage>
</organism>
<dbReference type="EMBL" id="JANCMW010000002">
    <property type="protein sequence ID" value="MDF0749327.1"/>
    <property type="molecule type" value="Genomic_DNA"/>
</dbReference>
<dbReference type="Gene3D" id="3.40.190.170">
    <property type="entry name" value="Bacterial extracellular solute-binding protein, family 7"/>
    <property type="match status" value="1"/>
</dbReference>
<dbReference type="PANTHER" id="PTHR33376">
    <property type="match status" value="1"/>
</dbReference>
<dbReference type="InterPro" id="IPR004682">
    <property type="entry name" value="TRAP_DctP"/>
</dbReference>
<comment type="caution">
    <text evidence="5">The sequence shown here is derived from an EMBL/GenBank/DDBJ whole genome shotgun (WGS) entry which is preliminary data.</text>
</comment>
<feature type="chain" id="PRO_5045922834" evidence="4">
    <location>
        <begin position="23"/>
        <end position="326"/>
    </location>
</feature>
<evidence type="ECO:0000256" key="2">
    <source>
        <dbReference type="ARBA" id="ARBA00022448"/>
    </source>
</evidence>
<dbReference type="Proteomes" id="UP001143391">
    <property type="component" value="Unassembled WGS sequence"/>
</dbReference>
<keyword evidence="3 4" id="KW-0732">Signal</keyword>
<dbReference type="InterPro" id="IPR018389">
    <property type="entry name" value="DctP_fam"/>
</dbReference>
<evidence type="ECO:0000313" key="5">
    <source>
        <dbReference type="EMBL" id="MDF0749327.1"/>
    </source>
</evidence>
<dbReference type="NCBIfam" id="TIGR00787">
    <property type="entry name" value="dctP"/>
    <property type="match status" value="1"/>
</dbReference>
<evidence type="ECO:0000256" key="3">
    <source>
        <dbReference type="ARBA" id="ARBA00022729"/>
    </source>
</evidence>
<dbReference type="NCBIfam" id="NF037995">
    <property type="entry name" value="TRAP_S1"/>
    <property type="match status" value="1"/>
</dbReference>
<evidence type="ECO:0000313" key="6">
    <source>
        <dbReference type="Proteomes" id="UP001143391"/>
    </source>
</evidence>